<dbReference type="EMBL" id="SGIU01000002">
    <property type="protein sequence ID" value="TAI47927.1"/>
    <property type="molecule type" value="Genomic_DNA"/>
</dbReference>
<evidence type="ECO:0000313" key="9">
    <source>
        <dbReference type="Proteomes" id="UP000291981"/>
    </source>
</evidence>
<organism evidence="8 9">
    <name type="scientific">Flagellimonas allohymeniacidonis</name>
    <dbReference type="NCBI Taxonomy" id="2517819"/>
    <lineage>
        <taxon>Bacteria</taxon>
        <taxon>Pseudomonadati</taxon>
        <taxon>Bacteroidota</taxon>
        <taxon>Flavobacteriia</taxon>
        <taxon>Flavobacteriales</taxon>
        <taxon>Flavobacteriaceae</taxon>
        <taxon>Flagellimonas</taxon>
    </lineage>
</organism>
<gene>
    <name evidence="8" type="ORF">EW142_14850</name>
</gene>
<dbReference type="InterPro" id="IPR015867">
    <property type="entry name" value="N-reg_PII/ATP_PRibTrfase_C"/>
</dbReference>
<dbReference type="InterPro" id="IPR019264">
    <property type="entry name" value="DUF2179"/>
</dbReference>
<dbReference type="Gene3D" id="3.30.70.120">
    <property type="match status" value="1"/>
</dbReference>
<dbReference type="GO" id="GO:0005886">
    <property type="term" value="C:plasma membrane"/>
    <property type="evidence" value="ECO:0007669"/>
    <property type="project" value="UniProtKB-SubCell"/>
</dbReference>
<comment type="caution">
    <text evidence="8">The sequence shown here is derived from an EMBL/GenBank/DDBJ whole genome shotgun (WGS) entry which is preliminary data.</text>
</comment>
<feature type="transmembrane region" description="Helical" evidence="6">
    <location>
        <begin position="169"/>
        <end position="195"/>
    </location>
</feature>
<evidence type="ECO:0000256" key="4">
    <source>
        <dbReference type="ARBA" id="ARBA00022989"/>
    </source>
</evidence>
<dbReference type="AlphaFoldDB" id="A0A4Q8QE92"/>
<evidence type="ECO:0000256" key="3">
    <source>
        <dbReference type="ARBA" id="ARBA00022692"/>
    </source>
</evidence>
<evidence type="ECO:0000313" key="8">
    <source>
        <dbReference type="EMBL" id="TAI47927.1"/>
    </source>
</evidence>
<evidence type="ECO:0000256" key="6">
    <source>
        <dbReference type="SAM" id="Phobius"/>
    </source>
</evidence>
<feature type="transmembrane region" description="Helical" evidence="6">
    <location>
        <begin position="126"/>
        <end position="148"/>
    </location>
</feature>
<protein>
    <submittedName>
        <fullName evidence="8">YitT family protein</fullName>
    </submittedName>
</protein>
<keyword evidence="2" id="KW-1003">Cell membrane</keyword>
<proteinExistence type="predicted"/>
<dbReference type="CDD" id="cd16380">
    <property type="entry name" value="YitT_C"/>
    <property type="match status" value="1"/>
</dbReference>
<accession>A0A4Q8QE92</accession>
<dbReference type="RefSeq" id="WP_130615182.1">
    <property type="nucleotide sequence ID" value="NZ_SGIU01000002.1"/>
</dbReference>
<dbReference type="PANTHER" id="PTHR33545:SF3">
    <property type="entry name" value="UPF0750 MEMBRANE PROTEIN YQFU"/>
    <property type="match status" value="1"/>
</dbReference>
<evidence type="ECO:0000256" key="1">
    <source>
        <dbReference type="ARBA" id="ARBA00004651"/>
    </source>
</evidence>
<dbReference type="Pfam" id="PF10035">
    <property type="entry name" value="DUF2179"/>
    <property type="match status" value="1"/>
</dbReference>
<evidence type="ECO:0000259" key="7">
    <source>
        <dbReference type="Pfam" id="PF10035"/>
    </source>
</evidence>
<dbReference type="Proteomes" id="UP000291981">
    <property type="component" value="Unassembled WGS sequence"/>
</dbReference>
<dbReference type="PIRSF" id="PIRSF006483">
    <property type="entry name" value="Membrane_protein_YitT"/>
    <property type="match status" value="1"/>
</dbReference>
<reference evidence="8 9" key="1">
    <citation type="submission" date="2019-02" db="EMBL/GenBank/DDBJ databases">
        <title>Draft genome sequence of Muricauda sp. 176CP4-71.</title>
        <authorList>
            <person name="Park J.-S."/>
        </authorList>
    </citation>
    <scope>NUCLEOTIDE SEQUENCE [LARGE SCALE GENOMIC DNA]</scope>
    <source>
        <strain evidence="8 9">176CP4-71</strain>
    </source>
</reference>
<keyword evidence="4 6" id="KW-1133">Transmembrane helix</keyword>
<dbReference type="PANTHER" id="PTHR33545">
    <property type="entry name" value="UPF0750 MEMBRANE PROTEIN YITT-RELATED"/>
    <property type="match status" value="1"/>
</dbReference>
<feature type="transmembrane region" description="Helical" evidence="6">
    <location>
        <begin position="21"/>
        <end position="44"/>
    </location>
</feature>
<dbReference type="Pfam" id="PF02588">
    <property type="entry name" value="YitT_membrane"/>
    <property type="match status" value="1"/>
</dbReference>
<sequence length="305" mass="33770">MARKKGMLGYRKLLNTKGFKLTFTSYIKDTFFIVSGIFAAAFGLESFLLPNRFIDGGATGISLLISEVAEIPLWLLIIMVNLPFLFMAYRVIGKQFAIKAVLAIFGLALTLVLVNFPEVTQDKLLVAVFGGFFLGAGIGLSIRGGSVLDGTEVLAIFLSRKWGAKIGDIIILMNVVIFLAAAYLLSIEAALYSMLTYLAASKTLDFVVEGIEEYTGVTIISQKSEEMRTMVIEKMGRGLTIYQARGGYGKKGEQMEYDVIYTVITRLEIRKLHLEIEKIDEKAFVIMNSINDTKGGMVKKRILNH</sequence>
<keyword evidence="3 6" id="KW-0812">Transmembrane</keyword>
<dbReference type="InterPro" id="IPR051461">
    <property type="entry name" value="UPF0750_membrane"/>
</dbReference>
<evidence type="ECO:0000256" key="5">
    <source>
        <dbReference type="ARBA" id="ARBA00023136"/>
    </source>
</evidence>
<dbReference type="OrthoDB" id="265478at2"/>
<feature type="domain" description="DUF2179" evidence="7">
    <location>
        <begin position="237"/>
        <end position="295"/>
    </location>
</feature>
<keyword evidence="5 6" id="KW-0472">Membrane</keyword>
<feature type="transmembrane region" description="Helical" evidence="6">
    <location>
        <begin position="71"/>
        <end position="89"/>
    </location>
</feature>
<evidence type="ECO:0000256" key="2">
    <source>
        <dbReference type="ARBA" id="ARBA00022475"/>
    </source>
</evidence>
<feature type="transmembrane region" description="Helical" evidence="6">
    <location>
        <begin position="96"/>
        <end position="114"/>
    </location>
</feature>
<comment type="subcellular location">
    <subcellularLocation>
        <location evidence="1">Cell membrane</location>
        <topology evidence="1">Multi-pass membrane protein</topology>
    </subcellularLocation>
</comment>
<dbReference type="InterPro" id="IPR003740">
    <property type="entry name" value="YitT"/>
</dbReference>
<keyword evidence="9" id="KW-1185">Reference proteome</keyword>
<name>A0A4Q8QE92_9FLAO</name>